<evidence type="ECO:0000313" key="8">
    <source>
        <dbReference type="Proteomes" id="UP000636010"/>
    </source>
</evidence>
<evidence type="ECO:0000259" key="5">
    <source>
        <dbReference type="Pfam" id="PF00593"/>
    </source>
</evidence>
<sequence>MSIANAQKGTIRGTVTDAANGEALYGVNVIIENTSTGAVTDFDGKFEISVQPGTYNLQASFVTYRKLNITGISVKAGQVTIVDNIALEEDVEQLGEVVVTAKALRTTEEALLSIKRKSPNLLDGISAANFRKIGDGDAASAVKRVPGISVEGGKYVYIRGLGDRYTKSILNGMDIPGLDPDRNSLQMDMFPTGIIDNIIVTKSFSADLPADFTGGVVNIETKNFPEEPVLSVSIGGTYNPAMHFQSDYLTYDGGSTDFLGFDDGTRSNPAYKYSKDEIPLYGNVVGRPDSEEGLRYREILNGFNRNLSTIQRNSGMDFSAGINLGNQNSIGNIKVGHNFSLNYKNATRFYQDAEFGRYGLANNTSTTELEVRERQTGNYGTNDVLISANGGLAIKTNNSKIALNLMHLQNGEKKAGEFLYFNRDQGANFDAYQTNLEYSQKSLTNGLLLGEHYSSDKRWELSWKLSPTISSINDPDIRFTRIRDEGFDGENLSIGSESGYPERIWRELNEINVAGKVDVTRTYKFMGDEDVKLKFGGGHTYKQRDYTIENYQIIPNGVTITRDPNVIMLPENLWPSNENGTRGTRFEAQFVPVNPNQYDANISNTAAYLSNEFVFLQDLKAIVGIRAEQYSQNYTGTNQQGLMLDNEQVLETFDVFPSVNLIYGLNDMQNLRFSYSKTTARPSFKEASFAEILDPVSGRSFVGGFFPDFNAAGDEIWDGNLSPTYIDNLDVRWELFQKKGQTFSVSGFYKKFTDPIEIVQYVQIAGYFQPRNVGSGEVIGGEIEFRKNLEFISPFFERFSVNGNVTYVHSVIEMAPNEFASRLRNARDGQEIKNTRDMAGQAPYIINAGLSYNDFENGWDAGLFYNVQGPTLLFVGIGNRSDVYSEPFHNLNFNLNKTLGENDRMQITVGVSNILGDLREEFFQGYQAKEQVFTRYNPGRAINVGFTYKFR</sequence>
<feature type="domain" description="TonB-dependent receptor-like beta-barrel" evidence="5">
    <location>
        <begin position="422"/>
        <end position="914"/>
    </location>
</feature>
<evidence type="ECO:0000313" key="7">
    <source>
        <dbReference type="EMBL" id="GGC53564.1"/>
    </source>
</evidence>
<dbReference type="InterPro" id="IPR008969">
    <property type="entry name" value="CarboxyPept-like_regulatory"/>
</dbReference>
<reference evidence="8" key="1">
    <citation type="journal article" date="2019" name="Int. J. Syst. Evol. Microbiol.">
        <title>The Global Catalogue of Microorganisms (GCM) 10K type strain sequencing project: providing services to taxonomists for standard genome sequencing and annotation.</title>
        <authorList>
            <consortium name="The Broad Institute Genomics Platform"/>
            <consortium name="The Broad Institute Genome Sequencing Center for Infectious Disease"/>
            <person name="Wu L."/>
            <person name="Ma J."/>
        </authorList>
    </citation>
    <scope>NUCLEOTIDE SEQUENCE [LARGE SCALE GENOMIC DNA]</scope>
    <source>
        <strain evidence="8">CGMCC 1.10832</strain>
    </source>
</reference>
<comment type="subcellular location">
    <subcellularLocation>
        <location evidence="1 4">Cell outer membrane</location>
    </subcellularLocation>
</comment>
<dbReference type="Proteomes" id="UP000636010">
    <property type="component" value="Unassembled WGS sequence"/>
</dbReference>
<dbReference type="InterPro" id="IPR012910">
    <property type="entry name" value="Plug_dom"/>
</dbReference>
<dbReference type="Pfam" id="PF13715">
    <property type="entry name" value="CarbopepD_reg_2"/>
    <property type="match status" value="1"/>
</dbReference>
<dbReference type="PANTHER" id="PTHR40980">
    <property type="entry name" value="PLUG DOMAIN-CONTAINING PROTEIN"/>
    <property type="match status" value="1"/>
</dbReference>
<dbReference type="Gene3D" id="2.40.170.20">
    <property type="entry name" value="TonB-dependent receptor, beta-barrel domain"/>
    <property type="match status" value="1"/>
</dbReference>
<organism evidence="7 8">
    <name type="scientific">Marivirga lumbricoides</name>
    <dbReference type="NCBI Taxonomy" id="1046115"/>
    <lineage>
        <taxon>Bacteria</taxon>
        <taxon>Pseudomonadati</taxon>
        <taxon>Bacteroidota</taxon>
        <taxon>Cytophagia</taxon>
        <taxon>Cytophagales</taxon>
        <taxon>Marivirgaceae</taxon>
        <taxon>Marivirga</taxon>
    </lineage>
</organism>
<dbReference type="InterPro" id="IPR036942">
    <property type="entry name" value="Beta-barrel_TonB_sf"/>
</dbReference>
<dbReference type="InterPro" id="IPR037066">
    <property type="entry name" value="Plug_dom_sf"/>
</dbReference>
<name>A0ABQ1N4N9_9BACT</name>
<dbReference type="Pfam" id="PF00593">
    <property type="entry name" value="TonB_dep_Rec_b-barrel"/>
    <property type="match status" value="1"/>
</dbReference>
<protein>
    <submittedName>
        <fullName evidence="7">TonB-dependent receptor</fullName>
    </submittedName>
</protein>
<evidence type="ECO:0000256" key="1">
    <source>
        <dbReference type="ARBA" id="ARBA00004442"/>
    </source>
</evidence>
<keyword evidence="8" id="KW-1185">Reference proteome</keyword>
<dbReference type="PANTHER" id="PTHR40980:SF4">
    <property type="entry name" value="TONB-DEPENDENT RECEPTOR-LIKE BETA-BARREL DOMAIN-CONTAINING PROTEIN"/>
    <property type="match status" value="1"/>
</dbReference>
<keyword evidence="7" id="KW-0675">Receptor</keyword>
<evidence type="ECO:0000256" key="2">
    <source>
        <dbReference type="ARBA" id="ARBA00023136"/>
    </source>
</evidence>
<dbReference type="EMBL" id="BMEC01000018">
    <property type="protein sequence ID" value="GGC53564.1"/>
    <property type="molecule type" value="Genomic_DNA"/>
</dbReference>
<dbReference type="InterPro" id="IPR000531">
    <property type="entry name" value="Beta-barrel_TonB"/>
</dbReference>
<keyword evidence="3" id="KW-0998">Cell outer membrane</keyword>
<feature type="domain" description="TonB-dependent receptor plug" evidence="6">
    <location>
        <begin position="115"/>
        <end position="216"/>
    </location>
</feature>
<proteinExistence type="inferred from homology"/>
<gene>
    <name evidence="7" type="ORF">GCM10011506_44000</name>
</gene>
<evidence type="ECO:0000256" key="4">
    <source>
        <dbReference type="RuleBase" id="RU003357"/>
    </source>
</evidence>
<dbReference type="SUPFAM" id="SSF49464">
    <property type="entry name" value="Carboxypeptidase regulatory domain-like"/>
    <property type="match status" value="1"/>
</dbReference>
<dbReference type="Gene3D" id="2.60.40.1120">
    <property type="entry name" value="Carboxypeptidase-like, regulatory domain"/>
    <property type="match status" value="1"/>
</dbReference>
<dbReference type="Gene3D" id="2.170.130.10">
    <property type="entry name" value="TonB-dependent receptor, plug domain"/>
    <property type="match status" value="1"/>
</dbReference>
<dbReference type="Pfam" id="PF07715">
    <property type="entry name" value="Plug"/>
    <property type="match status" value="1"/>
</dbReference>
<evidence type="ECO:0000256" key="3">
    <source>
        <dbReference type="ARBA" id="ARBA00023237"/>
    </source>
</evidence>
<keyword evidence="2 4" id="KW-0472">Membrane</keyword>
<accession>A0ABQ1N4N9</accession>
<comment type="similarity">
    <text evidence="4">Belongs to the TonB-dependent receptor family.</text>
</comment>
<keyword evidence="4" id="KW-0798">TonB box</keyword>
<comment type="caution">
    <text evidence="7">The sequence shown here is derived from an EMBL/GenBank/DDBJ whole genome shotgun (WGS) entry which is preliminary data.</text>
</comment>
<evidence type="ECO:0000259" key="6">
    <source>
        <dbReference type="Pfam" id="PF07715"/>
    </source>
</evidence>
<dbReference type="SUPFAM" id="SSF56935">
    <property type="entry name" value="Porins"/>
    <property type="match status" value="1"/>
</dbReference>